<dbReference type="PIRSF" id="PIRSF000774">
    <property type="entry name" value="RpoN"/>
    <property type="match status" value="1"/>
</dbReference>
<evidence type="ECO:0000256" key="10">
    <source>
        <dbReference type="SAM" id="MobiDB-lite"/>
    </source>
</evidence>
<keyword evidence="8 9" id="KW-0804">Transcription</keyword>
<dbReference type="PROSITE" id="PS00718">
    <property type="entry name" value="SIGMA54_2"/>
    <property type="match status" value="1"/>
</dbReference>
<dbReference type="Gene3D" id="1.10.10.60">
    <property type="entry name" value="Homeodomain-like"/>
    <property type="match status" value="1"/>
</dbReference>
<dbReference type="Pfam" id="PF04552">
    <property type="entry name" value="Sigma54_DBD"/>
    <property type="match status" value="1"/>
</dbReference>
<dbReference type="FunCoup" id="A0A4V2SPH4">
    <property type="interactions" value="210"/>
</dbReference>
<feature type="compositionally biased region" description="Gly residues" evidence="10">
    <location>
        <begin position="130"/>
        <end position="145"/>
    </location>
</feature>
<dbReference type="GO" id="GO:0003677">
    <property type="term" value="F:DNA binding"/>
    <property type="evidence" value="ECO:0007669"/>
    <property type="project" value="UniProtKB-KW"/>
</dbReference>
<comment type="similarity">
    <text evidence="1 9">Belongs to the sigma-54 factor family.</text>
</comment>
<dbReference type="InterPro" id="IPR000394">
    <property type="entry name" value="RNA_pol_sigma_54"/>
</dbReference>
<dbReference type="GO" id="GO:0006352">
    <property type="term" value="P:DNA-templated transcription initiation"/>
    <property type="evidence" value="ECO:0007669"/>
    <property type="project" value="InterPro"/>
</dbReference>
<dbReference type="OrthoDB" id="9814402at2"/>
<dbReference type="PANTHER" id="PTHR32248:SF4">
    <property type="entry name" value="RNA POLYMERASE SIGMA-54 FACTOR"/>
    <property type="match status" value="1"/>
</dbReference>
<keyword evidence="2 9" id="KW-0240">DNA-directed RNA polymerase</keyword>
<dbReference type="InterPro" id="IPR038709">
    <property type="entry name" value="RpoN_core-bd_sf"/>
</dbReference>
<evidence type="ECO:0000313" key="13">
    <source>
        <dbReference type="EMBL" id="TCP35246.1"/>
    </source>
</evidence>
<feature type="domain" description="RNA polymerase sigma factor 54 core-binding" evidence="12">
    <location>
        <begin position="150"/>
        <end position="337"/>
    </location>
</feature>
<dbReference type="NCBIfam" id="TIGR02395">
    <property type="entry name" value="rpoN_sigma"/>
    <property type="match status" value="1"/>
</dbReference>
<evidence type="ECO:0000256" key="6">
    <source>
        <dbReference type="ARBA" id="ARBA00023082"/>
    </source>
</evidence>
<dbReference type="InParanoid" id="A0A4V2SPH4"/>
<dbReference type="NCBIfam" id="NF004596">
    <property type="entry name" value="PRK05932.1-3"/>
    <property type="match status" value="1"/>
</dbReference>
<evidence type="ECO:0000259" key="12">
    <source>
        <dbReference type="Pfam" id="PF04963"/>
    </source>
</evidence>
<feature type="compositionally biased region" description="Low complexity" evidence="10">
    <location>
        <begin position="74"/>
        <end position="87"/>
    </location>
</feature>
<evidence type="ECO:0000313" key="14">
    <source>
        <dbReference type="Proteomes" id="UP000295399"/>
    </source>
</evidence>
<comment type="caution">
    <text evidence="13">The sequence shown here is derived from an EMBL/GenBank/DDBJ whole genome shotgun (WGS) entry which is preliminary data.</text>
</comment>
<dbReference type="GO" id="GO:0001216">
    <property type="term" value="F:DNA-binding transcription activator activity"/>
    <property type="evidence" value="ECO:0007669"/>
    <property type="project" value="InterPro"/>
</dbReference>
<feature type="region of interest" description="Disordered" evidence="10">
    <location>
        <begin position="114"/>
        <end position="152"/>
    </location>
</feature>
<dbReference type="PROSITE" id="PS50044">
    <property type="entry name" value="SIGMA54_3"/>
    <property type="match status" value="1"/>
</dbReference>
<dbReference type="PRINTS" id="PR00045">
    <property type="entry name" value="SIGMA54FCT"/>
</dbReference>
<name>A0A4V2SPH4_RHOSA</name>
<evidence type="ECO:0000256" key="8">
    <source>
        <dbReference type="ARBA" id="ARBA00023163"/>
    </source>
</evidence>
<dbReference type="PANTHER" id="PTHR32248">
    <property type="entry name" value="RNA POLYMERASE SIGMA-54 FACTOR"/>
    <property type="match status" value="1"/>
</dbReference>
<gene>
    <name evidence="13" type="ORF">EV659_10496</name>
</gene>
<evidence type="ECO:0000256" key="2">
    <source>
        <dbReference type="ARBA" id="ARBA00022478"/>
    </source>
</evidence>
<evidence type="ECO:0000259" key="11">
    <source>
        <dbReference type="Pfam" id="PF04552"/>
    </source>
</evidence>
<evidence type="ECO:0000256" key="9">
    <source>
        <dbReference type="PIRNR" id="PIRNR000774"/>
    </source>
</evidence>
<sequence length="520" mass="56115">MALGPRLDLRQSQQLVLTPQLQQAIKLLQYSNLELGEFVAQEAEKNPLLDLGGDDAGSNADPGADPGGPGGAADGASDPAAGPGTDAQPAATSADQGLADGAREANDAPLDADYEDNVFNHDAPADRADGGVGLGVSAPGGGGGDELPDLQQTLTRPPSLQEHLAEQMPIAVTDPADRVIAAHLIDLVDEAGYLRVDLDEVADRLGCAPAAVETVLVRLQTLDPAGVFARDLPECLRLQLVERNRFDPCMAALLDRLDLVANNDRAGLKRACGVDDEDLAEMILELRALDPKPGLAFGEAPADPVVPDVFVRRGPGGRWLVELNTDTLPRVLVNQSYYAELSTRTGAKEDKAFLSECLSNANWLVRALDQRQRTILKVVSELVRTQEGFFRHGVRHLKPLTLRDVAEAIDMHESTVSRVTSNKFVATDRGVFELKYFFTAAIRGAGGGDDSHSAEAVRDRIRELVDKEDPKKILSDDKIVAILRGEGIDIARRTVAKYREAMRIGSSVERRRQKRMRLSS</sequence>
<dbReference type="RefSeq" id="WP_132708150.1">
    <property type="nucleotide sequence ID" value="NZ_JACIGF010000004.1"/>
</dbReference>
<dbReference type="Pfam" id="PF04963">
    <property type="entry name" value="Sigma54_CBD"/>
    <property type="match status" value="1"/>
</dbReference>
<dbReference type="GO" id="GO:0016987">
    <property type="term" value="F:sigma factor activity"/>
    <property type="evidence" value="ECO:0007669"/>
    <property type="project" value="UniProtKB-KW"/>
</dbReference>
<keyword evidence="7 9" id="KW-0238">DNA-binding</keyword>
<keyword evidence="5 9" id="KW-0805">Transcription regulation</keyword>
<reference evidence="13 14" key="1">
    <citation type="submission" date="2019-03" db="EMBL/GenBank/DDBJ databases">
        <title>Genomic Encyclopedia of Type Strains, Phase IV (KMG-IV): sequencing the most valuable type-strain genomes for metagenomic binning, comparative biology and taxonomic classification.</title>
        <authorList>
            <person name="Goeker M."/>
        </authorList>
    </citation>
    <scope>NUCLEOTIDE SEQUENCE [LARGE SCALE GENOMIC DNA]</scope>
    <source>
        <strain evidence="13 14">DSM 2132</strain>
    </source>
</reference>
<dbReference type="InterPro" id="IPR007046">
    <property type="entry name" value="RNA_pol_sigma_54_core-bd"/>
</dbReference>
<feature type="region of interest" description="Disordered" evidence="10">
    <location>
        <begin position="46"/>
        <end position="99"/>
    </location>
</feature>
<organism evidence="13 14">
    <name type="scientific">Rhodothalassium salexigens DSM 2132</name>
    <dbReference type="NCBI Taxonomy" id="1188247"/>
    <lineage>
        <taxon>Bacteria</taxon>
        <taxon>Pseudomonadati</taxon>
        <taxon>Pseudomonadota</taxon>
        <taxon>Alphaproteobacteria</taxon>
        <taxon>Rhodothalassiales</taxon>
        <taxon>Rhodothalassiaceae</taxon>
        <taxon>Rhodothalassium</taxon>
    </lineage>
</organism>
<dbReference type="GO" id="GO:0016779">
    <property type="term" value="F:nucleotidyltransferase activity"/>
    <property type="evidence" value="ECO:0007669"/>
    <property type="project" value="UniProtKB-KW"/>
</dbReference>
<protein>
    <recommendedName>
        <fullName evidence="9">RNA polymerase sigma-54 factor</fullName>
    </recommendedName>
</protein>
<comment type="function">
    <text evidence="9">Sigma factors are initiation factors that promote the attachment of RNA polymerase to specific initiation sites and are then released.</text>
</comment>
<dbReference type="GO" id="GO:0000428">
    <property type="term" value="C:DNA-directed RNA polymerase complex"/>
    <property type="evidence" value="ECO:0007669"/>
    <property type="project" value="UniProtKB-KW"/>
</dbReference>
<dbReference type="EMBL" id="SLXO01000004">
    <property type="protein sequence ID" value="TCP35246.1"/>
    <property type="molecule type" value="Genomic_DNA"/>
</dbReference>
<dbReference type="NCBIfam" id="NF009118">
    <property type="entry name" value="PRK12469.1"/>
    <property type="match status" value="1"/>
</dbReference>
<dbReference type="PROSITE" id="PS00717">
    <property type="entry name" value="SIGMA54_1"/>
    <property type="match status" value="1"/>
</dbReference>
<accession>A0A4V2SPH4</accession>
<keyword evidence="6 9" id="KW-0731">Sigma factor</keyword>
<proteinExistence type="inferred from homology"/>
<evidence type="ECO:0000256" key="5">
    <source>
        <dbReference type="ARBA" id="ARBA00023015"/>
    </source>
</evidence>
<evidence type="ECO:0000256" key="3">
    <source>
        <dbReference type="ARBA" id="ARBA00022679"/>
    </source>
</evidence>
<evidence type="ECO:0000256" key="1">
    <source>
        <dbReference type="ARBA" id="ARBA00008798"/>
    </source>
</evidence>
<dbReference type="Pfam" id="PF00309">
    <property type="entry name" value="Sigma54_AID"/>
    <property type="match status" value="1"/>
</dbReference>
<feature type="domain" description="RNA polymerase sigma factor 54 DNA-binding" evidence="11">
    <location>
        <begin position="352"/>
        <end position="512"/>
    </location>
</feature>
<evidence type="ECO:0000256" key="7">
    <source>
        <dbReference type="ARBA" id="ARBA00023125"/>
    </source>
</evidence>
<keyword evidence="14" id="KW-1185">Reference proteome</keyword>
<keyword evidence="3 9" id="KW-0808">Transferase</keyword>
<dbReference type="AlphaFoldDB" id="A0A4V2SPH4"/>
<dbReference type="Proteomes" id="UP000295399">
    <property type="component" value="Unassembled WGS sequence"/>
</dbReference>
<keyword evidence="4 9" id="KW-0548">Nucleotidyltransferase</keyword>
<evidence type="ECO:0000256" key="4">
    <source>
        <dbReference type="ARBA" id="ARBA00022695"/>
    </source>
</evidence>
<dbReference type="Gene3D" id="1.10.10.1330">
    <property type="entry name" value="RNA polymerase sigma-54 factor, core-binding domain"/>
    <property type="match status" value="1"/>
</dbReference>
<dbReference type="InterPro" id="IPR007634">
    <property type="entry name" value="RNA_pol_sigma_54_DNA-bd"/>
</dbReference>